<feature type="domain" description="N-acetyltransferase" evidence="2">
    <location>
        <begin position="34"/>
        <end position="207"/>
    </location>
</feature>
<evidence type="ECO:0000256" key="1">
    <source>
        <dbReference type="SAM" id="MobiDB-lite"/>
    </source>
</evidence>
<dbReference type="PANTHER" id="PTHR43305">
    <property type="entry name" value="FAMILY N-ACETYLTRANSFERASE, PUTATIVE (AFU_ORTHOLOGUE AFUA_2G01380)-RELATED"/>
    <property type="match status" value="1"/>
</dbReference>
<reference evidence="3 4" key="1">
    <citation type="submission" date="2015-03" db="EMBL/GenBank/DDBJ databases">
        <authorList>
            <person name="Morales-Cruz A."/>
            <person name="Amrine K.C."/>
            <person name="Cantu D."/>
        </authorList>
    </citation>
    <scope>NUCLEOTIDE SEQUENCE [LARGE SCALE GENOMIC DNA]</scope>
    <source>
        <strain evidence="3">DS831</strain>
    </source>
</reference>
<evidence type="ECO:0000313" key="4">
    <source>
        <dbReference type="Proteomes" id="UP000034182"/>
    </source>
</evidence>
<comment type="caution">
    <text evidence="3">The sequence shown here is derived from an EMBL/GenBank/DDBJ whole genome shotgun (WGS) entry which is preliminary data.</text>
</comment>
<reference evidence="3 4" key="2">
    <citation type="submission" date="2015-05" db="EMBL/GenBank/DDBJ databases">
        <title>Distinctive expansion of gene families associated with plant cell wall degradation and secondary metabolism in the genomes of grapevine trunk pathogens.</title>
        <authorList>
            <person name="Lawrence D.P."/>
            <person name="Travadon R."/>
            <person name="Rolshausen P.E."/>
            <person name="Baumgartner K."/>
        </authorList>
    </citation>
    <scope>NUCLEOTIDE SEQUENCE [LARGE SCALE GENOMIC DNA]</scope>
    <source>
        <strain evidence="3">DS831</strain>
    </source>
</reference>
<dbReference type="GO" id="GO:0016747">
    <property type="term" value="F:acyltransferase activity, transferring groups other than amino-acyl groups"/>
    <property type="evidence" value="ECO:0007669"/>
    <property type="project" value="InterPro"/>
</dbReference>
<dbReference type="InterPro" id="IPR052777">
    <property type="entry name" value="Acetyltransferase_Enz"/>
</dbReference>
<dbReference type="Pfam" id="PF00583">
    <property type="entry name" value="Acetyltransf_1"/>
    <property type="match status" value="1"/>
</dbReference>
<protein>
    <submittedName>
        <fullName evidence="3">Putative gnat family n</fullName>
    </submittedName>
</protein>
<proteinExistence type="predicted"/>
<accession>A0A0G2EIY7</accession>
<evidence type="ECO:0000259" key="2">
    <source>
        <dbReference type="PROSITE" id="PS51186"/>
    </source>
</evidence>
<dbReference type="PROSITE" id="PS51186">
    <property type="entry name" value="GNAT"/>
    <property type="match status" value="1"/>
</dbReference>
<evidence type="ECO:0000313" key="3">
    <source>
        <dbReference type="EMBL" id="KKY22196.1"/>
    </source>
</evidence>
<dbReference type="InterPro" id="IPR000182">
    <property type="entry name" value="GNAT_dom"/>
</dbReference>
<gene>
    <name evidence="3" type="ORF">UCDDS831_g03754</name>
</gene>
<dbReference type="InterPro" id="IPR016181">
    <property type="entry name" value="Acyl_CoA_acyltransferase"/>
</dbReference>
<feature type="region of interest" description="Disordered" evidence="1">
    <location>
        <begin position="1"/>
        <end position="31"/>
    </location>
</feature>
<dbReference type="PANTHER" id="PTHR43305:SF1">
    <property type="entry name" value="FAMILY N-ACETYLTRANSFERASE, PUTATIVE (AFU_ORTHOLOGUE AFUA_2G01380)-RELATED"/>
    <property type="match status" value="1"/>
</dbReference>
<dbReference type="CDD" id="cd04301">
    <property type="entry name" value="NAT_SF"/>
    <property type="match status" value="1"/>
</dbReference>
<sequence length="209" mass="22939">MASITPNFNASPPAPATPTAPSPSGSSLRPEFTVTVRPARTPDELRSTADLFRDYAAWLDIDLSFQSFEAELASLPGKYAPENGGEILLAYLSDEEAEGQQPIGCIALRDITGVVEALRRSTQQHRRTGEFKRLYVLPTGRSLGVGSALVERALQVARDQGYAKVLLDTLPRMQGALKLYRRHGFTETEKYYDTDLEGTIFMSCSFSAC</sequence>
<dbReference type="Proteomes" id="UP000034182">
    <property type="component" value="Unassembled WGS sequence"/>
</dbReference>
<dbReference type="EMBL" id="LAQI01000078">
    <property type="protein sequence ID" value="KKY22196.1"/>
    <property type="molecule type" value="Genomic_DNA"/>
</dbReference>
<dbReference type="AlphaFoldDB" id="A0A0G2EIY7"/>
<organism evidence="3 4">
    <name type="scientific">Diplodia seriata</name>
    <dbReference type="NCBI Taxonomy" id="420778"/>
    <lineage>
        <taxon>Eukaryota</taxon>
        <taxon>Fungi</taxon>
        <taxon>Dikarya</taxon>
        <taxon>Ascomycota</taxon>
        <taxon>Pezizomycotina</taxon>
        <taxon>Dothideomycetes</taxon>
        <taxon>Dothideomycetes incertae sedis</taxon>
        <taxon>Botryosphaeriales</taxon>
        <taxon>Botryosphaeriaceae</taxon>
        <taxon>Diplodia</taxon>
    </lineage>
</organism>
<dbReference type="Gene3D" id="3.40.630.30">
    <property type="match status" value="1"/>
</dbReference>
<feature type="compositionally biased region" description="Pro residues" evidence="1">
    <location>
        <begin position="12"/>
        <end position="21"/>
    </location>
</feature>
<name>A0A0G2EIY7_9PEZI</name>
<dbReference type="SUPFAM" id="SSF55729">
    <property type="entry name" value="Acyl-CoA N-acyltransferases (Nat)"/>
    <property type="match status" value="1"/>
</dbReference>